<sequence>MIMRCIYYVSVILALTIRAQGQVEQGARIGDDVTLTCTGVTYDGLSQSWSKDSTTLVAIQTPLGGTTPSPPFYYDSDIATAGLANRFMASGDLTTVTITDVTEGDDGAYQCASGSSSYTVQLISYKLLSVAVQPESPVTGYVGDTVDFTCTADSKPAASFNWTKQGDSNFMTTGATLRLNDLKTNNTGTYVCTAYHQYASETASVQLNVSPASLKPGLSTGAIVGIVIGSLAGVALIVIPIVIVLTKPKICYS</sequence>
<feature type="signal peptide" evidence="6">
    <location>
        <begin position="1"/>
        <end position="21"/>
    </location>
</feature>
<dbReference type="InterPro" id="IPR007110">
    <property type="entry name" value="Ig-like_dom"/>
</dbReference>
<dbReference type="GeneID" id="109468626"/>
<evidence type="ECO:0000256" key="3">
    <source>
        <dbReference type="ARBA" id="ARBA00023180"/>
    </source>
</evidence>
<proteinExistence type="predicted"/>
<dbReference type="InterPro" id="IPR052598">
    <property type="entry name" value="IgSF_CEA-related"/>
</dbReference>
<dbReference type="SUPFAM" id="SSF48726">
    <property type="entry name" value="Immunoglobulin"/>
    <property type="match status" value="2"/>
</dbReference>
<evidence type="ECO:0000256" key="1">
    <source>
        <dbReference type="ARBA" id="ARBA00022729"/>
    </source>
</evidence>
<dbReference type="InterPro" id="IPR013151">
    <property type="entry name" value="Immunoglobulin_dom"/>
</dbReference>
<reference evidence="9" key="1">
    <citation type="submission" date="2025-08" db="UniProtKB">
        <authorList>
            <consortium name="RefSeq"/>
        </authorList>
    </citation>
    <scope>IDENTIFICATION</scope>
    <source>
        <tissue evidence="9">Gonad</tissue>
    </source>
</reference>
<evidence type="ECO:0000256" key="5">
    <source>
        <dbReference type="SAM" id="Phobius"/>
    </source>
</evidence>
<keyword evidence="5" id="KW-1133">Transmembrane helix</keyword>
<keyword evidence="1 6" id="KW-0732">Signal</keyword>
<evidence type="ECO:0000259" key="7">
    <source>
        <dbReference type="PROSITE" id="PS50835"/>
    </source>
</evidence>
<keyword evidence="2" id="KW-1015">Disulfide bond</keyword>
<dbReference type="KEGG" id="bbel:109468626"/>
<dbReference type="SMART" id="SM00409">
    <property type="entry name" value="IG"/>
    <property type="match status" value="2"/>
</dbReference>
<dbReference type="Pfam" id="PF13927">
    <property type="entry name" value="Ig_3"/>
    <property type="match status" value="1"/>
</dbReference>
<feature type="transmembrane region" description="Helical" evidence="5">
    <location>
        <begin position="222"/>
        <end position="245"/>
    </location>
</feature>
<dbReference type="PROSITE" id="PS50835">
    <property type="entry name" value="IG_LIKE"/>
    <property type="match status" value="2"/>
</dbReference>
<accession>A0A6P4YLD0</accession>
<dbReference type="RefSeq" id="XP_019622499.1">
    <property type="nucleotide sequence ID" value="XM_019766940.1"/>
</dbReference>
<keyword evidence="4" id="KW-0393">Immunoglobulin domain</keyword>
<dbReference type="PANTHER" id="PTHR44337:SF20">
    <property type="entry name" value="CARCINOEMBRYONIC ANTIGEN-RELATED CELL ADHESION MOLECULE 5-RELATED"/>
    <property type="match status" value="1"/>
</dbReference>
<feature type="domain" description="Ig-like" evidence="7">
    <location>
        <begin position="143"/>
        <end position="210"/>
    </location>
</feature>
<dbReference type="Proteomes" id="UP000515135">
    <property type="component" value="Unplaced"/>
</dbReference>
<dbReference type="AlphaFoldDB" id="A0A6P4YLD0"/>
<keyword evidence="3" id="KW-0325">Glycoprotein</keyword>
<feature type="domain" description="Ig-like" evidence="7">
    <location>
        <begin position="30"/>
        <end position="121"/>
    </location>
</feature>
<dbReference type="PANTHER" id="PTHR44337">
    <property type="entry name" value="CARCINOEMBRYONIC ANTIGEN-RELATED CELL ADHESION MOLECULE 8"/>
    <property type="match status" value="1"/>
</dbReference>
<dbReference type="Pfam" id="PF00047">
    <property type="entry name" value="ig"/>
    <property type="match status" value="1"/>
</dbReference>
<evidence type="ECO:0000256" key="4">
    <source>
        <dbReference type="ARBA" id="ARBA00023319"/>
    </source>
</evidence>
<evidence type="ECO:0000256" key="6">
    <source>
        <dbReference type="SAM" id="SignalP"/>
    </source>
</evidence>
<dbReference type="InterPro" id="IPR003598">
    <property type="entry name" value="Ig_sub2"/>
</dbReference>
<evidence type="ECO:0000313" key="9">
    <source>
        <dbReference type="RefSeq" id="XP_019622499.1"/>
    </source>
</evidence>
<dbReference type="Gene3D" id="2.60.40.10">
    <property type="entry name" value="Immunoglobulins"/>
    <property type="match status" value="2"/>
</dbReference>
<dbReference type="InterPro" id="IPR013783">
    <property type="entry name" value="Ig-like_fold"/>
</dbReference>
<evidence type="ECO:0000313" key="8">
    <source>
        <dbReference type="Proteomes" id="UP000515135"/>
    </source>
</evidence>
<feature type="chain" id="PRO_5028342363" evidence="6">
    <location>
        <begin position="22"/>
        <end position="253"/>
    </location>
</feature>
<name>A0A6P4YLD0_BRABE</name>
<dbReference type="InterPro" id="IPR036179">
    <property type="entry name" value="Ig-like_dom_sf"/>
</dbReference>
<protein>
    <submittedName>
        <fullName evidence="9">Carcinoembryonic antigen-related cell adhesion molecule 5-like</fullName>
    </submittedName>
</protein>
<dbReference type="OrthoDB" id="6353782at2759"/>
<dbReference type="SMART" id="SM00408">
    <property type="entry name" value="IGc2"/>
    <property type="match status" value="2"/>
</dbReference>
<organism evidence="8 9">
    <name type="scientific">Branchiostoma belcheri</name>
    <name type="common">Amphioxus</name>
    <dbReference type="NCBI Taxonomy" id="7741"/>
    <lineage>
        <taxon>Eukaryota</taxon>
        <taxon>Metazoa</taxon>
        <taxon>Chordata</taxon>
        <taxon>Cephalochordata</taxon>
        <taxon>Leptocardii</taxon>
        <taxon>Amphioxiformes</taxon>
        <taxon>Branchiostomatidae</taxon>
        <taxon>Branchiostoma</taxon>
    </lineage>
</organism>
<evidence type="ECO:0000256" key="2">
    <source>
        <dbReference type="ARBA" id="ARBA00023157"/>
    </source>
</evidence>
<dbReference type="InterPro" id="IPR003599">
    <property type="entry name" value="Ig_sub"/>
</dbReference>
<gene>
    <name evidence="9" type="primary">LOC109468626</name>
</gene>
<keyword evidence="8" id="KW-1185">Reference proteome</keyword>
<keyword evidence="5" id="KW-0472">Membrane</keyword>
<keyword evidence="5" id="KW-0812">Transmembrane</keyword>